<dbReference type="AlphaFoldDB" id="S6FG18"/>
<feature type="region of interest" description="Disordered" evidence="1">
    <location>
        <begin position="1"/>
        <end position="25"/>
    </location>
</feature>
<protein>
    <recommendedName>
        <fullName evidence="4">Terminase</fullName>
    </recommendedName>
</protein>
<reference evidence="2 3" key="1">
    <citation type="journal article" date="2013" name="Appl. Environ. Microbiol.">
        <title>The Carbohydrate Metabolism Signature of Lactococcus lactis Strain A12 Reveals Its Sourdough Ecosystem Origin.</title>
        <authorList>
            <person name="Passerini D."/>
            <person name="Coddeville M."/>
            <person name="Le Bourgeois P."/>
            <person name="Loubiere P."/>
            <person name="Ritzenthaler P."/>
            <person name="Fontagne-Faucher C."/>
            <person name="Daveran-Mingot M.L."/>
            <person name="Cocaign-Bousquet M."/>
        </authorList>
    </citation>
    <scope>NUCLEOTIDE SEQUENCE [LARGE SCALE GENOMIC DNA]</scope>
    <source>
        <strain evidence="2 3">A12</strain>
    </source>
</reference>
<evidence type="ECO:0000256" key="1">
    <source>
        <dbReference type="SAM" id="MobiDB-lite"/>
    </source>
</evidence>
<comment type="caution">
    <text evidence="2">The sequence shown here is derived from an EMBL/GenBank/DDBJ whole genome shotgun (WGS) entry which is preliminary data.</text>
</comment>
<evidence type="ECO:0000313" key="2">
    <source>
        <dbReference type="EMBL" id="CDG04236.1"/>
    </source>
</evidence>
<dbReference type="RefSeq" id="WP_021722296.1">
    <property type="nucleotide sequence ID" value="NZ_CBLU010000006.1"/>
</dbReference>
<proteinExistence type="predicted"/>
<name>S6FG18_LACLL</name>
<dbReference type="Proteomes" id="UP000015361">
    <property type="component" value="Unassembled WGS sequence"/>
</dbReference>
<gene>
    <name evidence="2" type="primary">LMHG_01068</name>
    <name evidence="2" type="ORF">O9U_10140</name>
</gene>
<evidence type="ECO:0008006" key="4">
    <source>
        <dbReference type="Google" id="ProtNLM"/>
    </source>
</evidence>
<dbReference type="EMBL" id="CBLU010000006">
    <property type="protein sequence ID" value="CDG04236.1"/>
    <property type="molecule type" value="Genomic_DNA"/>
</dbReference>
<accession>S6FG18</accession>
<organism evidence="2 3">
    <name type="scientific">Lactococcus lactis subsp. lactis A12</name>
    <dbReference type="NCBI Taxonomy" id="1137134"/>
    <lineage>
        <taxon>Bacteria</taxon>
        <taxon>Bacillati</taxon>
        <taxon>Bacillota</taxon>
        <taxon>Bacilli</taxon>
        <taxon>Lactobacillales</taxon>
        <taxon>Streptococcaceae</taxon>
        <taxon>Lactococcus</taxon>
    </lineage>
</organism>
<evidence type="ECO:0000313" key="3">
    <source>
        <dbReference type="Proteomes" id="UP000015361"/>
    </source>
</evidence>
<sequence>MAKDGTQRGGRRARSGERSQPLVDKVAAGKKATRMEFDLPDVELLVGEDIGEGVELEGNDYPEPSAYLSAKQKDGTVLGADEIYNSTFQWLKDRGCEQLVAPRMVESYAQNFARFVQCENALSQYGLLGKHPTTKAVMASPFVAMSQNFQKQANVTWYEIQQIVKENASVEYMGDPNTDAMERLLRSRNS</sequence>